<proteinExistence type="predicted"/>
<name>A0A6C0J5Q2_9ZZZZ</name>
<evidence type="ECO:0000313" key="1">
    <source>
        <dbReference type="EMBL" id="QHU00026.1"/>
    </source>
</evidence>
<dbReference type="EMBL" id="MN740320">
    <property type="protein sequence ID" value="QHU00026.1"/>
    <property type="molecule type" value="Genomic_DNA"/>
</dbReference>
<protein>
    <recommendedName>
        <fullName evidence="2">N-acetyltransferase domain-containing protein</fullName>
    </recommendedName>
</protein>
<dbReference type="AlphaFoldDB" id="A0A6C0J5Q2"/>
<reference evidence="1" key="1">
    <citation type="journal article" date="2020" name="Nature">
        <title>Giant virus diversity and host interactions through global metagenomics.</title>
        <authorList>
            <person name="Schulz F."/>
            <person name="Roux S."/>
            <person name="Paez-Espino D."/>
            <person name="Jungbluth S."/>
            <person name="Walsh D.A."/>
            <person name="Denef V.J."/>
            <person name="McMahon K.D."/>
            <person name="Konstantinidis K.T."/>
            <person name="Eloe-Fadrosh E.A."/>
            <person name="Kyrpides N.C."/>
            <person name="Woyke T."/>
        </authorList>
    </citation>
    <scope>NUCLEOTIDE SEQUENCE</scope>
    <source>
        <strain evidence="1">GVMAG-M-3300025778-1</strain>
    </source>
</reference>
<accession>A0A6C0J5Q2</accession>
<sequence>MVVVTRGAANAVFSPDGTLKSGWVTDKRQIQRLGNYLEEAGTNLCNPVGTDLTHGIVWSLKYDRPTDVLIKAENGVYQAVLMGDKMAGTFYVAYLCSVSPGAGMWLLDRVKDYIKTKPVGMRSITLHPMPGSTAYYTARGFVEAQDGDIIWQPPVGGRRKTRRKQKLL</sequence>
<organism evidence="1">
    <name type="scientific">viral metagenome</name>
    <dbReference type="NCBI Taxonomy" id="1070528"/>
    <lineage>
        <taxon>unclassified sequences</taxon>
        <taxon>metagenomes</taxon>
        <taxon>organismal metagenomes</taxon>
    </lineage>
</organism>
<evidence type="ECO:0008006" key="2">
    <source>
        <dbReference type="Google" id="ProtNLM"/>
    </source>
</evidence>